<dbReference type="AlphaFoldDB" id="A0A833VBC6"/>
<keyword evidence="2" id="KW-1133">Transmembrane helix</keyword>
<feature type="compositionally biased region" description="Low complexity" evidence="1">
    <location>
        <begin position="36"/>
        <end position="56"/>
    </location>
</feature>
<feature type="region of interest" description="Disordered" evidence="1">
    <location>
        <begin position="34"/>
        <end position="94"/>
    </location>
</feature>
<dbReference type="GO" id="GO:0009507">
    <property type="term" value="C:chloroplast"/>
    <property type="evidence" value="ECO:0007669"/>
    <property type="project" value="TreeGrafter"/>
</dbReference>
<sequence>MNLARLPPLRCSFLLKPSLYSHNRLCRTVLAASNGENNTTTNPEETSPPDTTTTKTKQQKRKVKVKVRRRRRDEEEGRLLEMASSSPGRMEKETKKKRWEEMTLAEKAIELYVGEKGMLFWLNKFAYASIYIIIGAWILFRFVGPSLGLYQLDSAPLAPADLFGK</sequence>
<protein>
    <submittedName>
        <fullName evidence="3">Uncharacterized protein</fullName>
    </submittedName>
</protein>
<evidence type="ECO:0000256" key="1">
    <source>
        <dbReference type="SAM" id="MobiDB-lite"/>
    </source>
</evidence>
<dbReference type="PANTHER" id="PTHR36347:SF1">
    <property type="entry name" value="EXPRESSED PROTEIN"/>
    <property type="match status" value="1"/>
</dbReference>
<dbReference type="OrthoDB" id="1925898at2759"/>
<keyword evidence="4" id="KW-1185">Reference proteome</keyword>
<accession>A0A833VBC6</accession>
<evidence type="ECO:0000313" key="4">
    <source>
        <dbReference type="Proteomes" id="UP000623129"/>
    </source>
</evidence>
<feature type="transmembrane region" description="Helical" evidence="2">
    <location>
        <begin position="125"/>
        <end position="144"/>
    </location>
</feature>
<dbReference type="EMBL" id="SWLB01000011">
    <property type="protein sequence ID" value="KAF3332261.1"/>
    <property type="molecule type" value="Genomic_DNA"/>
</dbReference>
<keyword evidence="2" id="KW-0812">Transmembrane</keyword>
<reference evidence="3" key="1">
    <citation type="submission" date="2020-01" db="EMBL/GenBank/DDBJ databases">
        <title>Genome sequence of Kobresia littledalei, the first chromosome-level genome in the family Cyperaceae.</title>
        <authorList>
            <person name="Qu G."/>
        </authorList>
    </citation>
    <scope>NUCLEOTIDE SEQUENCE</scope>
    <source>
        <strain evidence="3">C.B.Clarke</strain>
        <tissue evidence="3">Leaf</tissue>
    </source>
</reference>
<name>A0A833VBC6_9POAL</name>
<evidence type="ECO:0000313" key="3">
    <source>
        <dbReference type="EMBL" id="KAF3332261.1"/>
    </source>
</evidence>
<dbReference type="PANTHER" id="PTHR36347">
    <property type="entry name" value="EXPRESSED PROTEIN"/>
    <property type="match status" value="1"/>
</dbReference>
<feature type="compositionally biased region" description="Basic residues" evidence="1">
    <location>
        <begin position="57"/>
        <end position="71"/>
    </location>
</feature>
<comment type="caution">
    <text evidence="3">The sequence shown here is derived from an EMBL/GenBank/DDBJ whole genome shotgun (WGS) entry which is preliminary data.</text>
</comment>
<organism evidence="3 4">
    <name type="scientific">Carex littledalei</name>
    <dbReference type="NCBI Taxonomy" id="544730"/>
    <lineage>
        <taxon>Eukaryota</taxon>
        <taxon>Viridiplantae</taxon>
        <taxon>Streptophyta</taxon>
        <taxon>Embryophyta</taxon>
        <taxon>Tracheophyta</taxon>
        <taxon>Spermatophyta</taxon>
        <taxon>Magnoliopsida</taxon>
        <taxon>Liliopsida</taxon>
        <taxon>Poales</taxon>
        <taxon>Cyperaceae</taxon>
        <taxon>Cyperoideae</taxon>
        <taxon>Cariceae</taxon>
        <taxon>Carex</taxon>
        <taxon>Carex subgen. Euthyceras</taxon>
    </lineage>
</organism>
<dbReference type="Proteomes" id="UP000623129">
    <property type="component" value="Unassembled WGS sequence"/>
</dbReference>
<evidence type="ECO:0000256" key="2">
    <source>
        <dbReference type="SAM" id="Phobius"/>
    </source>
</evidence>
<keyword evidence="2" id="KW-0472">Membrane</keyword>
<gene>
    <name evidence="3" type="ORF">FCM35_KLT01838</name>
</gene>
<proteinExistence type="predicted"/>